<proteinExistence type="predicted"/>
<gene>
    <name evidence="1" type="ORF">SAMN05216561_1181</name>
</gene>
<dbReference type="EMBL" id="FOQG01000018">
    <property type="protein sequence ID" value="SFJ08493.1"/>
    <property type="molecule type" value="Genomic_DNA"/>
</dbReference>
<evidence type="ECO:0000313" key="1">
    <source>
        <dbReference type="EMBL" id="SFJ08493.1"/>
    </source>
</evidence>
<protein>
    <recommendedName>
        <fullName evidence="3">DUF222 domain-containing protein</fullName>
    </recommendedName>
</protein>
<evidence type="ECO:0008006" key="3">
    <source>
        <dbReference type="Google" id="ProtNLM"/>
    </source>
</evidence>
<name>A0A1I3NGQ5_9ACTN</name>
<evidence type="ECO:0000313" key="2">
    <source>
        <dbReference type="Proteomes" id="UP000198649"/>
    </source>
</evidence>
<organism evidence="1 2">
    <name type="scientific">Nocardioides psychrotolerans</name>
    <dbReference type="NCBI Taxonomy" id="1005945"/>
    <lineage>
        <taxon>Bacteria</taxon>
        <taxon>Bacillati</taxon>
        <taxon>Actinomycetota</taxon>
        <taxon>Actinomycetes</taxon>
        <taxon>Propionibacteriales</taxon>
        <taxon>Nocardioidaceae</taxon>
        <taxon>Nocardioides</taxon>
    </lineage>
</organism>
<accession>A0A1I3NGQ5</accession>
<feature type="non-terminal residue" evidence="1">
    <location>
        <position position="231"/>
    </location>
</feature>
<dbReference type="Proteomes" id="UP000198649">
    <property type="component" value="Unassembled WGS sequence"/>
</dbReference>
<reference evidence="1 2" key="1">
    <citation type="submission" date="2016-10" db="EMBL/GenBank/DDBJ databases">
        <authorList>
            <person name="de Groot N.N."/>
        </authorList>
    </citation>
    <scope>NUCLEOTIDE SEQUENCE [LARGE SCALE GENOMIC DNA]</scope>
    <source>
        <strain evidence="1 2">CGMCC 1.11156</strain>
    </source>
</reference>
<keyword evidence="2" id="KW-1185">Reference proteome</keyword>
<sequence length="231" mass="24673">MTAGAIIDPHEVDDDAPTPTDLIDQVRAAKAAENAAGLRMFHLAIAWAHAHPETPGDQSWKAPRASYVPGEPMGDGSPVTGDLDEVQWFGIPPITWSAAAPFATANAMSTAAGKAFLRDCLVIRHRMPRVYAKVVAGKVAVWRARRIAGAVLGAPRDVIAHVDRAIAPVAGTAGLITLDRLIDEAMLLLHAEEVEAASLEALEHRHVTLDERSIGHTGIAEMTIRADWADL</sequence>
<dbReference type="AlphaFoldDB" id="A0A1I3NGQ5"/>